<accession>A0A9X5E0X0</accession>
<evidence type="ECO:0000313" key="2">
    <source>
        <dbReference type="EMBL" id="NHC33431.1"/>
    </source>
</evidence>
<dbReference type="AlphaFoldDB" id="A0A9X5E0X0"/>
<dbReference type="Proteomes" id="UP000031532">
    <property type="component" value="Unassembled WGS sequence"/>
</dbReference>
<dbReference type="OrthoDB" id="572632at2"/>
<keyword evidence="1" id="KW-0732">Signal</keyword>
<feature type="signal peptide" evidence="1">
    <location>
        <begin position="1"/>
        <end position="24"/>
    </location>
</feature>
<gene>
    <name evidence="2" type="ORF">QH73_0001920</name>
</gene>
<proteinExistence type="predicted"/>
<evidence type="ECO:0008006" key="4">
    <source>
        <dbReference type="Google" id="ProtNLM"/>
    </source>
</evidence>
<dbReference type="EMBL" id="JTJC03000001">
    <property type="protein sequence ID" value="NHC33431.1"/>
    <property type="molecule type" value="Genomic_DNA"/>
</dbReference>
<dbReference type="InterPro" id="IPR008930">
    <property type="entry name" value="Terpenoid_cyclase/PrenylTrfase"/>
</dbReference>
<name>A0A9X5E0X0_9CYAN</name>
<dbReference type="RefSeq" id="WP_039715017.1">
    <property type="nucleotide sequence ID" value="NZ_JTJC03000001.1"/>
</dbReference>
<dbReference type="InterPro" id="IPR008929">
    <property type="entry name" value="Chondroitin_lyas"/>
</dbReference>
<dbReference type="SUPFAM" id="SSF48239">
    <property type="entry name" value="Terpenoid cyclases/Protein prenyltransferases"/>
    <property type="match status" value="1"/>
</dbReference>
<reference evidence="2 3" key="1">
    <citation type="journal article" date="2015" name="Genome Announc.">
        <title>Draft Genome Sequence of the Terrestrial Cyanobacterium Scytonema millei VB511283, Isolated from Eastern India.</title>
        <authorList>
            <person name="Sen D."/>
            <person name="Chandrababunaidu M.M."/>
            <person name="Singh D."/>
            <person name="Sanghi N."/>
            <person name="Ghorai A."/>
            <person name="Mishra G.P."/>
            <person name="Madduluri M."/>
            <person name="Adhikary S.P."/>
            <person name="Tripathy S."/>
        </authorList>
    </citation>
    <scope>NUCLEOTIDE SEQUENCE [LARGE SCALE GENOMIC DNA]</scope>
    <source>
        <strain evidence="2 3">VB511283</strain>
    </source>
</reference>
<protein>
    <recommendedName>
        <fullName evidence="4">Glycosyl hydrolase</fullName>
    </recommendedName>
</protein>
<sequence length="368" mass="41237">MKVRSLLMATLLLFSAPIGKNAIASPLIVADTRDRISQFDVAKRPISTSLTQTNKKRTDFSYESSNLISNYLYRRLSKSYNAISPNGAHSANIDWERHRTNKWYIEAQRYGEGLTIGGLVSNDPKAIQAGFKMFDWGFKQQAADGSFKGTGDPFHSTSFFVQAVSHTLLVIQQSPHANKYAAQVSRYKPLVRRAARWMISQNVWKQGMKRNQPYTHRRYAVAVALGLTSKLTGDAELMKYARQSLQEGLALQRPNGVNPEKGGHDSSYQMVGVVYAQRWVTYFPDDPLTPKVKTAIEKALAWQQTRVLASGEISTKGNTRTAGQETGRTGKVKAVDYNMAIRGFAYWAAVTQNSKWGAIAQKIAKFYY</sequence>
<evidence type="ECO:0000256" key="1">
    <source>
        <dbReference type="SAM" id="SignalP"/>
    </source>
</evidence>
<feature type="chain" id="PRO_5040840432" description="Glycosyl hydrolase" evidence="1">
    <location>
        <begin position="25"/>
        <end position="368"/>
    </location>
</feature>
<keyword evidence="3" id="KW-1185">Reference proteome</keyword>
<organism evidence="2 3">
    <name type="scientific">Scytonema millei VB511283</name>
    <dbReference type="NCBI Taxonomy" id="1245923"/>
    <lineage>
        <taxon>Bacteria</taxon>
        <taxon>Bacillati</taxon>
        <taxon>Cyanobacteriota</taxon>
        <taxon>Cyanophyceae</taxon>
        <taxon>Nostocales</taxon>
        <taxon>Scytonemataceae</taxon>
        <taxon>Scytonema</taxon>
    </lineage>
</organism>
<comment type="caution">
    <text evidence="2">The sequence shown here is derived from an EMBL/GenBank/DDBJ whole genome shotgun (WGS) entry which is preliminary data.</text>
</comment>
<dbReference type="Gene3D" id="1.50.10.100">
    <property type="entry name" value="Chondroitin AC/alginate lyase"/>
    <property type="match status" value="1"/>
</dbReference>
<evidence type="ECO:0000313" key="3">
    <source>
        <dbReference type="Proteomes" id="UP000031532"/>
    </source>
</evidence>